<dbReference type="PANTHER" id="PTHR12110">
    <property type="entry name" value="HYDROXYPYRUVATE ISOMERASE"/>
    <property type="match status" value="1"/>
</dbReference>
<dbReference type="Gene3D" id="3.20.20.150">
    <property type="entry name" value="Divalent-metal-dependent TIM barrel enzymes"/>
    <property type="match status" value="1"/>
</dbReference>
<keyword evidence="2" id="KW-0413">Isomerase</keyword>
<organism evidence="2 3">
    <name type="scientific">Niabella digestorum</name>
    <dbReference type="NCBI Taxonomy" id="3117701"/>
    <lineage>
        <taxon>Bacteria</taxon>
        <taxon>Pseudomonadati</taxon>
        <taxon>Bacteroidota</taxon>
        <taxon>Chitinophagia</taxon>
        <taxon>Chitinophagales</taxon>
        <taxon>Chitinophagaceae</taxon>
        <taxon>Niabella</taxon>
    </lineage>
</organism>
<comment type="caution">
    <text evidence="2">The sequence shown here is derived from an EMBL/GenBank/DDBJ whole genome shotgun (WGS) entry which is preliminary data.</text>
</comment>
<dbReference type="InterPro" id="IPR050312">
    <property type="entry name" value="IolE/XylAMocC-like"/>
</dbReference>
<gene>
    <name evidence="2" type="ORF">V2H41_04725</name>
</gene>
<sequence length="254" mass="29301">MTLRIGAQLWSLREILQKDPMGTLSLLSDVGYRYVEPAGFSVQDKTIQGFRPEDLKTMVETQGMSMPCGHFFFLPQEVHIVCECAAQMGMQYIVLPYLEDAYKLSKDTYKKAAEMLNEIGVIVNSYGLRLAYHNHAYEFEMLNQQHPFDILLENTDPNFVFFEMDMGWMEYAAQSPLSYFERYAHRFPLWHLRDLDAQTKNTTIIGKGIVDFKGIFENQHQAGLEYAFIEMASGTTALLEKMIQSIRNLQQCLS</sequence>
<dbReference type="SUPFAM" id="SSF51658">
    <property type="entry name" value="Xylose isomerase-like"/>
    <property type="match status" value="1"/>
</dbReference>
<proteinExistence type="predicted"/>
<dbReference type="InterPro" id="IPR036237">
    <property type="entry name" value="Xyl_isomerase-like_sf"/>
</dbReference>
<keyword evidence="3" id="KW-1185">Reference proteome</keyword>
<dbReference type="Proteomes" id="UP001357452">
    <property type="component" value="Unassembled WGS sequence"/>
</dbReference>
<evidence type="ECO:0000313" key="2">
    <source>
        <dbReference type="EMBL" id="MEE6186573.1"/>
    </source>
</evidence>
<dbReference type="RefSeq" id="WP_330973980.1">
    <property type="nucleotide sequence ID" value="NZ_JAZGLY010000002.1"/>
</dbReference>
<feature type="domain" description="Xylose isomerase-like TIM barrel" evidence="1">
    <location>
        <begin position="26"/>
        <end position="233"/>
    </location>
</feature>
<dbReference type="PANTHER" id="PTHR12110:SF41">
    <property type="entry name" value="INOSOSE DEHYDRATASE"/>
    <property type="match status" value="1"/>
</dbReference>
<reference evidence="2 3" key="1">
    <citation type="submission" date="2024-01" db="EMBL/GenBank/DDBJ databases">
        <title>Niabella digestum sp. nov., isolated from waste digestion system.</title>
        <authorList>
            <person name="Zhang L."/>
        </authorList>
    </citation>
    <scope>NUCLEOTIDE SEQUENCE [LARGE SCALE GENOMIC DNA]</scope>
    <source>
        <strain evidence="2 3">A18</strain>
    </source>
</reference>
<evidence type="ECO:0000313" key="3">
    <source>
        <dbReference type="Proteomes" id="UP001357452"/>
    </source>
</evidence>
<protein>
    <submittedName>
        <fullName evidence="2">Sugar phosphate isomerase/epimerase</fullName>
    </submittedName>
</protein>
<evidence type="ECO:0000259" key="1">
    <source>
        <dbReference type="Pfam" id="PF01261"/>
    </source>
</evidence>
<dbReference type="EMBL" id="JAZGLY010000002">
    <property type="protein sequence ID" value="MEE6186573.1"/>
    <property type="molecule type" value="Genomic_DNA"/>
</dbReference>
<name>A0ABU7RF22_9BACT</name>
<accession>A0ABU7RF22</accession>
<dbReference type="GO" id="GO:0016853">
    <property type="term" value="F:isomerase activity"/>
    <property type="evidence" value="ECO:0007669"/>
    <property type="project" value="UniProtKB-KW"/>
</dbReference>
<dbReference type="InterPro" id="IPR013022">
    <property type="entry name" value="Xyl_isomerase-like_TIM-brl"/>
</dbReference>
<dbReference type="Pfam" id="PF01261">
    <property type="entry name" value="AP_endonuc_2"/>
    <property type="match status" value="1"/>
</dbReference>